<dbReference type="AlphaFoldDB" id="A0A6C0E3V7"/>
<protein>
    <recommendedName>
        <fullName evidence="2">HNH endonuclease</fullName>
    </recommendedName>
</protein>
<evidence type="ECO:0000313" key="1">
    <source>
        <dbReference type="EMBL" id="QHT23806.1"/>
    </source>
</evidence>
<proteinExistence type="predicted"/>
<dbReference type="Gene3D" id="3.30.40.220">
    <property type="match status" value="1"/>
</dbReference>
<organism evidence="1">
    <name type="scientific">viral metagenome</name>
    <dbReference type="NCBI Taxonomy" id="1070528"/>
    <lineage>
        <taxon>unclassified sequences</taxon>
        <taxon>metagenomes</taxon>
        <taxon>organismal metagenomes</taxon>
    </lineage>
</organism>
<sequence length="163" mass="19316">MDKTITILGTGNRFLMKKVMKVNEENKKRVCSLSLDWNSRNQTDVLTECDYVTRREIEKKLSGYKQQDLKKDRYNNAEFITLDYVTDMMKQCELKCKYCSCELYILYDNVREKRQWTIDRIDNTIGHNVGNVHLACLGCNLKRRNMSDAKFDFTKNLTIVKME</sequence>
<evidence type="ECO:0008006" key="2">
    <source>
        <dbReference type="Google" id="ProtNLM"/>
    </source>
</evidence>
<accession>A0A6C0E3V7</accession>
<name>A0A6C0E3V7_9ZZZZ</name>
<reference evidence="1" key="1">
    <citation type="journal article" date="2020" name="Nature">
        <title>Giant virus diversity and host interactions through global metagenomics.</title>
        <authorList>
            <person name="Schulz F."/>
            <person name="Roux S."/>
            <person name="Paez-Espino D."/>
            <person name="Jungbluth S."/>
            <person name="Walsh D.A."/>
            <person name="Denef V.J."/>
            <person name="McMahon K.D."/>
            <person name="Konstantinidis K.T."/>
            <person name="Eloe-Fadrosh E.A."/>
            <person name="Kyrpides N.C."/>
            <person name="Woyke T."/>
        </authorList>
    </citation>
    <scope>NUCLEOTIDE SEQUENCE</scope>
    <source>
        <strain evidence="1">GVMAG-M-3300023179-132</strain>
    </source>
</reference>
<dbReference type="EMBL" id="MN739735">
    <property type="protein sequence ID" value="QHT23806.1"/>
    <property type="molecule type" value="Genomic_DNA"/>
</dbReference>